<evidence type="ECO:0000256" key="6">
    <source>
        <dbReference type="ARBA" id="ARBA00023157"/>
    </source>
</evidence>
<gene>
    <name evidence="14" type="primary">clul1.L</name>
</gene>
<keyword evidence="4 10" id="KW-0732">Signal</keyword>
<dbReference type="GO" id="GO:0005634">
    <property type="term" value="C:nucleus"/>
    <property type="evidence" value="ECO:0000318"/>
    <property type="project" value="GO_Central"/>
</dbReference>
<dbReference type="RefSeq" id="XP_041422327.1">
    <property type="nucleotide sequence ID" value="XM_041566393.1"/>
</dbReference>
<comment type="similarity">
    <text evidence="2 8">Belongs to the clusterin family.</text>
</comment>
<keyword evidence="7" id="KW-0325">Glycoprotein</keyword>
<keyword evidence="6" id="KW-1015">Disulfide bond</keyword>
<evidence type="ECO:0000256" key="8">
    <source>
        <dbReference type="RuleBase" id="RU000629"/>
    </source>
</evidence>
<evidence type="ECO:0000256" key="2">
    <source>
        <dbReference type="ARBA" id="ARBA00010069"/>
    </source>
</evidence>
<evidence type="ECO:0000256" key="5">
    <source>
        <dbReference type="ARBA" id="ARBA00023054"/>
    </source>
</evidence>
<evidence type="ECO:0000256" key="10">
    <source>
        <dbReference type="SAM" id="SignalP"/>
    </source>
</evidence>
<evidence type="ECO:0000256" key="9">
    <source>
        <dbReference type="SAM" id="Coils"/>
    </source>
</evidence>
<evidence type="ECO:0000313" key="13">
    <source>
        <dbReference type="Proteomes" id="UP000186698"/>
    </source>
</evidence>
<dbReference type="Pfam" id="PF01093">
    <property type="entry name" value="Clusterin"/>
    <property type="match status" value="1"/>
</dbReference>
<comment type="subcellular location">
    <subcellularLocation>
        <location evidence="1">Secreted</location>
    </subcellularLocation>
</comment>
<dbReference type="CTD" id="108718551"/>
<evidence type="ECO:0000313" key="14">
    <source>
        <dbReference type="RefSeq" id="XP_041422327.1"/>
    </source>
</evidence>
<feature type="domain" description="Clusterin C-terminal" evidence="12">
    <location>
        <begin position="236"/>
        <end position="447"/>
    </location>
</feature>
<keyword evidence="13" id="KW-1185">Reference proteome</keyword>
<dbReference type="PANTHER" id="PTHR10970:SF2">
    <property type="entry name" value="CLUSTERIN-LIKE PROTEIN 1"/>
    <property type="match status" value="1"/>
</dbReference>
<keyword evidence="5 9" id="KW-0175">Coiled coil</keyword>
<dbReference type="SMART" id="SM00035">
    <property type="entry name" value="CLa"/>
    <property type="match status" value="1"/>
</dbReference>
<dbReference type="GO" id="GO:0005615">
    <property type="term" value="C:extracellular space"/>
    <property type="evidence" value="ECO:0000318"/>
    <property type="project" value="GO_Central"/>
</dbReference>
<dbReference type="Proteomes" id="UP000186698">
    <property type="component" value="Chromosome 6L"/>
</dbReference>
<reference evidence="14" key="1">
    <citation type="submission" date="2025-08" db="UniProtKB">
        <authorList>
            <consortium name="RefSeq"/>
        </authorList>
    </citation>
    <scope>IDENTIFICATION</scope>
    <source>
        <strain evidence="14">J_2021</strain>
        <tissue evidence="14">Erythrocytes</tissue>
    </source>
</reference>
<dbReference type="GO" id="GO:0051787">
    <property type="term" value="F:misfolded protein binding"/>
    <property type="evidence" value="ECO:0000318"/>
    <property type="project" value="GO_Central"/>
</dbReference>
<keyword evidence="3" id="KW-0964">Secreted</keyword>
<sequence>MNLFLLLAPYLLWLKTMQTAPTPELEEMDLRIKMKALSKIGEEYVAEEIKKALTGIKKMKNIMEENEEKHENILKSLRKTTEEKTEAIRLFMEINEKINEVEIQCREQLTDNMEGCKTCLQRSCITFYISNCSQGITLLPIKIFQDRNEEEAIILGSYKLEEEHFPQAENSFHQLLSDIKTLFNRGLVFFRNIQQELDQSFQSTFMSGVNLADPDTQTDVPNKNSVIIIDSLKHWDLSSWIQYLYDCSKAIFQGITDALYSVFKHLHQDNKPLALPMEGTVSHFEHSLKQKQMECRELQNSSGCLQYQGKCQLCYEAFLKDCPDVLQLHVKSEEVFKLVGIAEQQYQDLTHIIQQHAEDTATLMSLMKDRFGWVVEHNNMPIGTDTIFSIEKVTLGPSNNDGTANETVVEVSILKSPALTVRVPASIDLENPKSVQYIAEIALRQYINNV</sequence>
<name>A0A8J1KYE2_XENLA</name>
<evidence type="ECO:0000256" key="4">
    <source>
        <dbReference type="ARBA" id="ARBA00022729"/>
    </source>
</evidence>
<dbReference type="InterPro" id="IPR016015">
    <property type="entry name" value="Clusterin_C"/>
</dbReference>
<evidence type="ECO:0000256" key="7">
    <source>
        <dbReference type="ARBA" id="ARBA00023180"/>
    </source>
</evidence>
<feature type="signal peptide" evidence="10">
    <location>
        <begin position="1"/>
        <end position="19"/>
    </location>
</feature>
<dbReference type="AlphaFoldDB" id="A0A8J1KYE2"/>
<dbReference type="GeneID" id="108718551"/>
<feature type="coiled-coil region" evidence="9">
    <location>
        <begin position="56"/>
        <end position="83"/>
    </location>
</feature>
<evidence type="ECO:0000256" key="3">
    <source>
        <dbReference type="ARBA" id="ARBA00022525"/>
    </source>
</evidence>
<protein>
    <recommendedName>
        <fullName evidence="8">Clusterin</fullName>
    </recommendedName>
</protein>
<evidence type="ECO:0000259" key="11">
    <source>
        <dbReference type="SMART" id="SM00030"/>
    </source>
</evidence>
<feature type="chain" id="PRO_5035167659" description="Clusterin" evidence="10">
    <location>
        <begin position="20"/>
        <end position="450"/>
    </location>
</feature>
<dbReference type="InterPro" id="IPR016014">
    <property type="entry name" value="Clusterin_N"/>
</dbReference>
<accession>A0A8J1KYE2</accession>
<dbReference type="SMART" id="SM00030">
    <property type="entry name" value="CLb"/>
    <property type="match status" value="1"/>
</dbReference>
<dbReference type="OrthoDB" id="9894485at2759"/>
<dbReference type="KEGG" id="xla:108718551"/>
<feature type="domain" description="Clusterin N-terminal" evidence="11">
    <location>
        <begin position="26"/>
        <end position="226"/>
    </location>
</feature>
<dbReference type="InterPro" id="IPR000753">
    <property type="entry name" value="Clusterin-like"/>
</dbReference>
<evidence type="ECO:0000256" key="1">
    <source>
        <dbReference type="ARBA" id="ARBA00004613"/>
    </source>
</evidence>
<proteinExistence type="inferred from homology"/>
<dbReference type="PANTHER" id="PTHR10970">
    <property type="entry name" value="CLUSTERIN"/>
    <property type="match status" value="1"/>
</dbReference>
<organism evidence="13 14">
    <name type="scientific">Xenopus laevis</name>
    <name type="common">African clawed frog</name>
    <dbReference type="NCBI Taxonomy" id="8355"/>
    <lineage>
        <taxon>Eukaryota</taxon>
        <taxon>Metazoa</taxon>
        <taxon>Chordata</taxon>
        <taxon>Craniata</taxon>
        <taxon>Vertebrata</taxon>
        <taxon>Euteleostomi</taxon>
        <taxon>Amphibia</taxon>
        <taxon>Batrachia</taxon>
        <taxon>Anura</taxon>
        <taxon>Pipoidea</taxon>
        <taxon>Pipidae</taxon>
        <taxon>Xenopodinae</taxon>
        <taxon>Xenopus</taxon>
        <taxon>Xenopus</taxon>
    </lineage>
</organism>
<evidence type="ECO:0000259" key="12">
    <source>
        <dbReference type="SMART" id="SM00035"/>
    </source>
</evidence>